<sequence>SFEAHWKAQTYLYFSCKLCVVYIVSSDFGGSIRLNNIALLFSRQNPEATFEVYAEVTYPVATGTDPEVRRQFPEDYGDQEILQTLTKFCFPFYVDR</sequence>
<protein>
    <submittedName>
        <fullName evidence="1">Uncharacterized protein</fullName>
    </submittedName>
</protein>
<reference evidence="1" key="2">
    <citation type="submission" date="2025-08" db="UniProtKB">
        <authorList>
            <consortium name="Ensembl"/>
        </authorList>
    </citation>
    <scope>IDENTIFICATION</scope>
</reference>
<dbReference type="PANTHER" id="PTHR13196:SF22">
    <property type="entry name" value="DENN DOMAIN-CONTAINING PROTEIN 1A"/>
    <property type="match status" value="1"/>
</dbReference>
<dbReference type="Ensembl" id="ENSACAT00000040487.1">
    <property type="protein sequence ID" value="ENSACAP00000041204.1"/>
    <property type="gene ID" value="ENSACAG00000039275.1"/>
</dbReference>
<dbReference type="Proteomes" id="UP000001646">
    <property type="component" value="Unplaced"/>
</dbReference>
<organism evidence="1 2">
    <name type="scientific">Anolis carolinensis</name>
    <name type="common">Green anole</name>
    <name type="synonym">American chameleon</name>
    <dbReference type="NCBI Taxonomy" id="28377"/>
    <lineage>
        <taxon>Eukaryota</taxon>
        <taxon>Metazoa</taxon>
        <taxon>Chordata</taxon>
        <taxon>Craniata</taxon>
        <taxon>Vertebrata</taxon>
        <taxon>Euteleostomi</taxon>
        <taxon>Lepidosauria</taxon>
        <taxon>Squamata</taxon>
        <taxon>Bifurcata</taxon>
        <taxon>Unidentata</taxon>
        <taxon>Episquamata</taxon>
        <taxon>Toxicofera</taxon>
        <taxon>Iguania</taxon>
        <taxon>Dactyloidae</taxon>
        <taxon>Anolis</taxon>
    </lineage>
</organism>
<name>A0A803U164_ANOCA</name>
<dbReference type="Gene3D" id="3.30.450.200">
    <property type="match status" value="1"/>
</dbReference>
<dbReference type="InParanoid" id="A0A803U164"/>
<dbReference type="GO" id="GO:0005085">
    <property type="term" value="F:guanyl-nucleotide exchange factor activity"/>
    <property type="evidence" value="ECO:0007669"/>
    <property type="project" value="InterPro"/>
</dbReference>
<dbReference type="PANTHER" id="PTHR13196">
    <property type="entry name" value="DENN DOMAIN-CONTAINING"/>
    <property type="match status" value="1"/>
</dbReference>
<dbReference type="InterPro" id="IPR040032">
    <property type="entry name" value="DENND1A/B/C"/>
</dbReference>
<accession>A0A803U164</accession>
<keyword evidence="2" id="KW-1185">Reference proteome</keyword>
<dbReference type="GeneTree" id="ENSGT00940000156261"/>
<reference evidence="1" key="3">
    <citation type="submission" date="2025-09" db="UniProtKB">
        <authorList>
            <consortium name="Ensembl"/>
        </authorList>
    </citation>
    <scope>IDENTIFICATION</scope>
</reference>
<evidence type="ECO:0000313" key="2">
    <source>
        <dbReference type="Proteomes" id="UP000001646"/>
    </source>
</evidence>
<proteinExistence type="predicted"/>
<dbReference type="AlphaFoldDB" id="A0A803U164"/>
<reference evidence="1" key="1">
    <citation type="submission" date="2009-12" db="EMBL/GenBank/DDBJ databases">
        <title>The Genome Sequence of Anolis carolinensis (Green Anole Lizard).</title>
        <authorList>
            <consortium name="The Genome Sequencing Platform"/>
            <person name="Di Palma F."/>
            <person name="Alfoldi J."/>
            <person name="Heiman D."/>
            <person name="Young S."/>
            <person name="Grabherr M."/>
            <person name="Johnson J."/>
            <person name="Lander E.S."/>
            <person name="Lindblad-Toh K."/>
        </authorList>
    </citation>
    <scope>NUCLEOTIDE SEQUENCE [LARGE SCALE GENOMIC DNA]</scope>
    <source>
        <strain evidence="1">JBL SC #1</strain>
    </source>
</reference>
<evidence type="ECO:0000313" key="1">
    <source>
        <dbReference type="Ensembl" id="ENSACAP00000041204.1"/>
    </source>
</evidence>